<comment type="caution">
    <text evidence="1">The sequence shown here is derived from an EMBL/GenBank/DDBJ whole genome shotgun (WGS) entry which is preliminary data.</text>
</comment>
<dbReference type="SUPFAM" id="SSF159245">
    <property type="entry name" value="AttH-like"/>
    <property type="match status" value="1"/>
</dbReference>
<reference evidence="2" key="1">
    <citation type="journal article" date="2019" name="Int. J. Syst. Evol. Microbiol.">
        <title>The Global Catalogue of Microorganisms (GCM) 10K type strain sequencing project: providing services to taxonomists for standard genome sequencing and annotation.</title>
        <authorList>
            <consortium name="The Broad Institute Genomics Platform"/>
            <consortium name="The Broad Institute Genome Sequencing Center for Infectious Disease"/>
            <person name="Wu L."/>
            <person name="Ma J."/>
        </authorList>
    </citation>
    <scope>NUCLEOTIDE SEQUENCE [LARGE SCALE GENOMIC DNA]</scope>
    <source>
        <strain evidence="2">JCM 10671</strain>
    </source>
</reference>
<dbReference type="Proteomes" id="UP001500957">
    <property type="component" value="Unassembled WGS sequence"/>
</dbReference>
<sequence length="354" mass="39668">MLTGADEWFVHQTPEPLAVAGTDRNFYDRAYLGAFGEDGLLVTVAFGLYPNLGVADAHLSVVQDGKQYCLHVSQTLTDRATTAIGPVRLEIVEPLHEIRVVVEDDELACDLTLTGRHFPIEEPRFIQRVGTRSFMDYTRLSQACDVSGTVTVADRTHRLSVVDGLRDRSWGVRPVGARDPQPLQPPVEPQYFWLWTPVHLPGRTLFWHTKADADGRPWNTQLVLCPHGSGPEKFVHGTGTMALDLEPGTRWVRSATLTALTEDGEQLRLRFRPTAHLEMQGLGYRHPEWAHGLAHGEYRLAREVLDLAGPDPQQLHRWHRQVRCDVDVECGAGTDTARGLLEHLIIGRYHPLGL</sequence>
<protein>
    <submittedName>
        <fullName evidence="1">Uncharacterized protein</fullName>
    </submittedName>
</protein>
<dbReference type="EMBL" id="BAAAHE010000007">
    <property type="protein sequence ID" value="GAA0608465.1"/>
    <property type="molecule type" value="Genomic_DNA"/>
</dbReference>
<organism evidence="1 2">
    <name type="scientific">Sporichthya brevicatena</name>
    <dbReference type="NCBI Taxonomy" id="171442"/>
    <lineage>
        <taxon>Bacteria</taxon>
        <taxon>Bacillati</taxon>
        <taxon>Actinomycetota</taxon>
        <taxon>Actinomycetes</taxon>
        <taxon>Sporichthyales</taxon>
        <taxon>Sporichthyaceae</taxon>
        <taxon>Sporichthya</taxon>
    </lineage>
</organism>
<evidence type="ECO:0000313" key="2">
    <source>
        <dbReference type="Proteomes" id="UP001500957"/>
    </source>
</evidence>
<evidence type="ECO:0000313" key="1">
    <source>
        <dbReference type="EMBL" id="GAA0608465.1"/>
    </source>
</evidence>
<dbReference type="RefSeq" id="WP_344601859.1">
    <property type="nucleotide sequence ID" value="NZ_BAAAHE010000007.1"/>
</dbReference>
<name>A0ABP3RJ20_9ACTN</name>
<accession>A0ABP3RJ20</accession>
<proteinExistence type="predicted"/>
<keyword evidence="2" id="KW-1185">Reference proteome</keyword>
<gene>
    <name evidence="1" type="ORF">GCM10009547_08040</name>
</gene>